<feature type="transmembrane region" description="Helical" evidence="8">
    <location>
        <begin position="441"/>
        <end position="462"/>
    </location>
</feature>
<feature type="transmembrane region" description="Helical" evidence="8">
    <location>
        <begin position="414"/>
        <end position="435"/>
    </location>
</feature>
<dbReference type="SUPFAM" id="SSF103473">
    <property type="entry name" value="MFS general substrate transporter"/>
    <property type="match status" value="1"/>
</dbReference>
<feature type="transmembrane region" description="Helical" evidence="8">
    <location>
        <begin position="162"/>
        <end position="180"/>
    </location>
</feature>
<feature type="transmembrane region" description="Helical" evidence="8">
    <location>
        <begin position="367"/>
        <end position="393"/>
    </location>
</feature>
<keyword evidence="7 8" id="KW-0472">Membrane</keyword>
<evidence type="ECO:0000256" key="8">
    <source>
        <dbReference type="SAM" id="Phobius"/>
    </source>
</evidence>
<dbReference type="InterPro" id="IPR003663">
    <property type="entry name" value="Sugar/inositol_transpt"/>
</dbReference>
<feature type="transmembrane region" description="Helical" evidence="8">
    <location>
        <begin position="306"/>
        <end position="326"/>
    </location>
</feature>
<dbReference type="InterPro" id="IPR005829">
    <property type="entry name" value="Sugar_transporter_CS"/>
</dbReference>
<dbReference type="EC" id="1.3.1.74" evidence="10"/>
<dbReference type="FunFam" id="1.20.1250.20:FF:000043">
    <property type="entry name" value="sugar transporter ERD6-like 6"/>
    <property type="match status" value="1"/>
</dbReference>
<keyword evidence="11" id="KW-1185">Reference proteome</keyword>
<evidence type="ECO:0000256" key="6">
    <source>
        <dbReference type="ARBA" id="ARBA00022989"/>
    </source>
</evidence>
<keyword evidence="5 8" id="KW-0812">Transmembrane</keyword>
<feature type="transmembrane region" description="Helical" evidence="8">
    <location>
        <begin position="267"/>
        <end position="294"/>
    </location>
</feature>
<evidence type="ECO:0000256" key="2">
    <source>
        <dbReference type="ARBA" id="ARBA00010992"/>
    </source>
</evidence>
<evidence type="ECO:0000256" key="1">
    <source>
        <dbReference type="ARBA" id="ARBA00004141"/>
    </source>
</evidence>
<feature type="domain" description="Major facilitator superfamily (MFS) profile" evidence="9">
    <location>
        <begin position="38"/>
        <end position="469"/>
    </location>
</feature>
<dbReference type="GO" id="GO:0032440">
    <property type="term" value="F:2-alkenal reductase [NAD(P)H] activity"/>
    <property type="evidence" value="ECO:0007669"/>
    <property type="project" value="UniProtKB-EC"/>
</dbReference>
<dbReference type="GO" id="GO:0051119">
    <property type="term" value="F:sugar transmembrane transporter activity"/>
    <property type="evidence" value="ECO:0007669"/>
    <property type="project" value="InterPro"/>
</dbReference>
<feature type="transmembrane region" description="Helical" evidence="8">
    <location>
        <begin position="71"/>
        <end position="91"/>
    </location>
</feature>
<organism evidence="10 11">
    <name type="scientific">Ricinus communis</name>
    <name type="common">Castor bean</name>
    <dbReference type="NCBI Taxonomy" id="3988"/>
    <lineage>
        <taxon>Eukaryota</taxon>
        <taxon>Viridiplantae</taxon>
        <taxon>Streptophyta</taxon>
        <taxon>Embryophyta</taxon>
        <taxon>Tracheophyta</taxon>
        <taxon>Spermatophyta</taxon>
        <taxon>Magnoliopsida</taxon>
        <taxon>eudicotyledons</taxon>
        <taxon>Gunneridae</taxon>
        <taxon>Pentapetalae</taxon>
        <taxon>rosids</taxon>
        <taxon>fabids</taxon>
        <taxon>Malpighiales</taxon>
        <taxon>Euphorbiaceae</taxon>
        <taxon>Acalyphoideae</taxon>
        <taxon>Acalypheae</taxon>
        <taxon>Ricinus</taxon>
    </lineage>
</organism>
<evidence type="ECO:0000256" key="3">
    <source>
        <dbReference type="ARBA" id="ARBA00022448"/>
    </source>
</evidence>
<evidence type="ECO:0000259" key="9">
    <source>
        <dbReference type="PROSITE" id="PS50850"/>
    </source>
</evidence>
<feature type="transmembrane region" description="Helical" evidence="8">
    <location>
        <begin position="133"/>
        <end position="150"/>
    </location>
</feature>
<evidence type="ECO:0000256" key="5">
    <source>
        <dbReference type="ARBA" id="ARBA00022692"/>
    </source>
</evidence>
<reference evidence="11" key="1">
    <citation type="journal article" date="2010" name="Nat. Biotechnol.">
        <title>Draft genome sequence of the oilseed species Ricinus communis.</title>
        <authorList>
            <person name="Chan A.P."/>
            <person name="Crabtree J."/>
            <person name="Zhao Q."/>
            <person name="Lorenzi H."/>
            <person name="Orvis J."/>
            <person name="Puiu D."/>
            <person name="Melake-Berhan A."/>
            <person name="Jones K.M."/>
            <person name="Redman J."/>
            <person name="Chen G."/>
            <person name="Cahoon E.B."/>
            <person name="Gedil M."/>
            <person name="Stanke M."/>
            <person name="Haas B.J."/>
            <person name="Wortman J.R."/>
            <person name="Fraser-Liggett C.M."/>
            <person name="Ravel J."/>
            <person name="Rabinowicz P.D."/>
        </authorList>
    </citation>
    <scope>NUCLEOTIDE SEQUENCE [LARGE SCALE GENOMIC DNA]</scope>
    <source>
        <strain evidence="11">cv. Hale</strain>
    </source>
</reference>
<proteinExistence type="inferred from homology"/>
<feature type="transmembrane region" description="Helical" evidence="8">
    <location>
        <begin position="103"/>
        <end position="127"/>
    </location>
</feature>
<protein>
    <submittedName>
        <fullName evidence="10">D-xylose-proton symporter, putative</fullName>
        <ecNumber evidence="10">1.3.1.74</ecNumber>
    </submittedName>
</protein>
<dbReference type="GO" id="GO:0022857">
    <property type="term" value="F:transmembrane transporter activity"/>
    <property type="evidence" value="ECO:0000318"/>
    <property type="project" value="GO_Central"/>
</dbReference>
<dbReference type="PANTHER" id="PTHR48021:SF48">
    <property type="entry name" value="MAJOR FACILITATOR SUPERFAMILY (MFS) PROFILE DOMAIN-CONTAINING PROTEIN"/>
    <property type="match status" value="1"/>
</dbReference>
<dbReference type="InterPro" id="IPR036259">
    <property type="entry name" value="MFS_trans_sf"/>
</dbReference>
<dbReference type="InterPro" id="IPR005828">
    <property type="entry name" value="MFS_sugar_transport-like"/>
</dbReference>
<dbReference type="PANTHER" id="PTHR48021">
    <property type="match status" value="1"/>
</dbReference>
<feature type="transmembrane region" description="Helical" evidence="8">
    <location>
        <begin position="333"/>
        <end position="355"/>
    </location>
</feature>
<accession>B9RF03</accession>
<dbReference type="InParanoid" id="B9RF03"/>
<evidence type="ECO:0000256" key="4">
    <source>
        <dbReference type="ARBA" id="ARBA00022597"/>
    </source>
</evidence>
<evidence type="ECO:0000313" key="11">
    <source>
        <dbReference type="Proteomes" id="UP000008311"/>
    </source>
</evidence>
<keyword evidence="3" id="KW-0813">Transport</keyword>
<dbReference type="GO" id="GO:0016020">
    <property type="term" value="C:membrane"/>
    <property type="evidence" value="ECO:0000318"/>
    <property type="project" value="GO_Central"/>
</dbReference>
<keyword evidence="6 8" id="KW-1133">Transmembrane helix</keyword>
<dbReference type="Pfam" id="PF00083">
    <property type="entry name" value="Sugar_tr"/>
    <property type="match status" value="1"/>
</dbReference>
<dbReference type="eggNOG" id="KOG0254">
    <property type="taxonomic scope" value="Eukaryota"/>
</dbReference>
<dbReference type="InterPro" id="IPR020846">
    <property type="entry name" value="MFS_dom"/>
</dbReference>
<keyword evidence="10" id="KW-0560">Oxidoreductase</keyword>
<evidence type="ECO:0000313" key="10">
    <source>
        <dbReference type="EMBL" id="EEF49774.1"/>
    </source>
</evidence>
<feature type="transmembrane region" description="Helical" evidence="8">
    <location>
        <begin position="186"/>
        <end position="207"/>
    </location>
</feature>
<dbReference type="AlphaFoldDB" id="B9RF03"/>
<dbReference type="InterPro" id="IPR050549">
    <property type="entry name" value="MFS_Trehalose_Transporter"/>
</dbReference>
<evidence type="ECO:0000256" key="7">
    <source>
        <dbReference type="ARBA" id="ARBA00023136"/>
    </source>
</evidence>
<sequence>MEEEKREERRQLLQPVVFGNGISIDDDDSLVTPSVVFNTMVAICGSFGTGCATGFSSPAQSGIMEDLGMSVAAYSVFGSVMTIGGVIGALVNGTMADLIGRRYTMWVSEFFFITGWLAIAFTQVAWLLDFGRLLMGIGMGITLYVVPIYIAEITPKHIRGRFTAANQLLTSCGLSLIYFVGTIISWHTLALIGAVPFALQAVGILFIPESPRWLAKVGRERELEGTLQYLRGKNADVSEEAANIRNYTGTFQGHSQTRFLDLFQFRYAHTLIVGIGILLFQQFGGINAIAYYASSIFGKAGFSPNLGQISMAIIQVPATAISVILIDKSGRRPLLMVSTSGMCLSCFLIGMAFWLQDLHKVKEITPILVYIGILGVQYFCISRHGGITMGYNIRGMVLYSMDSISEIFPINIKGRAGSLATLIKWLCSWIVTYIFNLLMEWSSAGTFFILFGFCGSAVLFIAKVVPETKGRMLEELQASITHFPQQDKSEVI</sequence>
<dbReference type="EMBL" id="EQ973777">
    <property type="protein sequence ID" value="EEF49774.1"/>
    <property type="molecule type" value="Genomic_DNA"/>
</dbReference>
<keyword evidence="4" id="KW-0762">Sugar transport</keyword>
<dbReference type="PROSITE" id="PS00217">
    <property type="entry name" value="SUGAR_TRANSPORT_2"/>
    <property type="match status" value="1"/>
</dbReference>
<dbReference type="CDD" id="cd17358">
    <property type="entry name" value="MFS_GLUT6_8_Class3_like"/>
    <property type="match status" value="1"/>
</dbReference>
<dbReference type="Gene3D" id="1.20.1250.20">
    <property type="entry name" value="MFS general substrate transporter like domains"/>
    <property type="match status" value="1"/>
</dbReference>
<name>B9RF03_RICCO</name>
<dbReference type="Proteomes" id="UP000008311">
    <property type="component" value="Unassembled WGS sequence"/>
</dbReference>
<dbReference type="PRINTS" id="PR00171">
    <property type="entry name" value="SUGRTRNSPORT"/>
</dbReference>
<dbReference type="InterPro" id="IPR044775">
    <property type="entry name" value="MFS_ERD6/Tret1-like"/>
</dbReference>
<gene>
    <name evidence="10" type="ORF">RCOM_1430090</name>
</gene>
<dbReference type="GO" id="GO:0055085">
    <property type="term" value="P:transmembrane transport"/>
    <property type="evidence" value="ECO:0000318"/>
    <property type="project" value="GO_Central"/>
</dbReference>
<dbReference type="FunCoup" id="B9RF03">
    <property type="interactions" value="933"/>
</dbReference>
<dbReference type="PROSITE" id="PS50850">
    <property type="entry name" value="MFS"/>
    <property type="match status" value="1"/>
</dbReference>
<comment type="subcellular location">
    <subcellularLocation>
        <location evidence="1">Membrane</location>
        <topology evidence="1">Multi-pass membrane protein</topology>
    </subcellularLocation>
</comment>
<comment type="similarity">
    <text evidence="2">Belongs to the major facilitator superfamily. Sugar transporter (TC 2.A.1.1) family.</text>
</comment>